<proteinExistence type="predicted"/>
<organism evidence="1">
    <name type="scientific">viral metagenome</name>
    <dbReference type="NCBI Taxonomy" id="1070528"/>
    <lineage>
        <taxon>unclassified sequences</taxon>
        <taxon>metagenomes</taxon>
        <taxon>organismal metagenomes</taxon>
    </lineage>
</organism>
<protein>
    <recommendedName>
        <fullName evidence="2">ClpX-type ZB domain-containing protein</fullName>
    </recommendedName>
</protein>
<accession>A0A6M3JMX8</accession>
<gene>
    <name evidence="1" type="ORF">MM415A03318_0012</name>
</gene>
<evidence type="ECO:0000313" key="1">
    <source>
        <dbReference type="EMBL" id="QJA71236.1"/>
    </source>
</evidence>
<dbReference type="EMBL" id="MT141857">
    <property type="protein sequence ID" value="QJA71236.1"/>
    <property type="molecule type" value="Genomic_DNA"/>
</dbReference>
<reference evidence="1" key="1">
    <citation type="submission" date="2020-03" db="EMBL/GenBank/DDBJ databases">
        <title>The deep terrestrial virosphere.</title>
        <authorList>
            <person name="Holmfeldt K."/>
            <person name="Nilsson E."/>
            <person name="Simone D."/>
            <person name="Lopez-Fernandez M."/>
            <person name="Wu X."/>
            <person name="de Brujin I."/>
            <person name="Lundin D."/>
            <person name="Andersson A."/>
            <person name="Bertilsson S."/>
            <person name="Dopson M."/>
        </authorList>
    </citation>
    <scope>NUCLEOTIDE SEQUENCE</scope>
    <source>
        <strain evidence="1">MM415A03318</strain>
    </source>
</reference>
<evidence type="ECO:0008006" key="2">
    <source>
        <dbReference type="Google" id="ProtNLM"/>
    </source>
</evidence>
<name>A0A6M3JMX8_9ZZZZ</name>
<dbReference type="AlphaFoldDB" id="A0A6M3JMX8"/>
<sequence length="42" mass="4668">MKCNLCSTENNIVSGKTALGNKVYLCTDCVEKLRKLGKIKYS</sequence>